<keyword evidence="2" id="KW-0863">Zinc-finger</keyword>
<evidence type="ECO:0000256" key="1">
    <source>
        <dbReference type="ARBA" id="ARBA00022723"/>
    </source>
</evidence>
<organism evidence="6">
    <name type="scientific">Kuenenia stuttgartiensis</name>
    <dbReference type="NCBI Taxonomy" id="174633"/>
    <lineage>
        <taxon>Bacteria</taxon>
        <taxon>Pseudomonadati</taxon>
        <taxon>Planctomycetota</taxon>
        <taxon>Candidatus Brocadiia</taxon>
        <taxon>Candidatus Brocadiales</taxon>
        <taxon>Candidatus Brocadiaceae</taxon>
        <taxon>Candidatus Kuenenia</taxon>
    </lineage>
</organism>
<dbReference type="PROSITE" id="PS51128">
    <property type="entry name" value="ZF_DKSA_2"/>
    <property type="match status" value="1"/>
</dbReference>
<gene>
    <name evidence="6" type="primary">dksA</name>
    <name evidence="6" type="ORF">kuste4337</name>
</gene>
<dbReference type="AlphaFoldDB" id="Q1Q506"/>
<keyword evidence="1" id="KW-0479">Metal-binding</keyword>
<dbReference type="SUPFAM" id="SSF109635">
    <property type="entry name" value="DnaK suppressor protein DksA, alpha-hairpin domain"/>
    <property type="match status" value="1"/>
</dbReference>
<evidence type="ECO:0000256" key="3">
    <source>
        <dbReference type="ARBA" id="ARBA00022833"/>
    </source>
</evidence>
<evidence type="ECO:0000313" key="6">
    <source>
        <dbReference type="EMBL" id="CAJ75099.1"/>
    </source>
</evidence>
<reference evidence="6" key="1">
    <citation type="journal article" date="2006" name="Nature">
        <title>Deciphering the evolution and metabolism of an anammox bacterium from a community genome.</title>
        <authorList>
            <person name="Strous M."/>
            <person name="Pelletier E."/>
            <person name="Mangenot S."/>
            <person name="Rattei T."/>
            <person name="Lehner A."/>
            <person name="Taylor M.W."/>
            <person name="Horn M."/>
            <person name="Daims H."/>
            <person name="Bartol-Mavel D."/>
            <person name="Wincker P."/>
            <person name="Barbe V."/>
            <person name="Fonknechten N."/>
            <person name="Vallenet D."/>
            <person name="Segurens B."/>
            <person name="Schenowitz-Truong C."/>
            <person name="Medigue C."/>
            <person name="Collingro A."/>
            <person name="Snel B."/>
            <person name="Dutilh B.E."/>
            <person name="OpDenCamp H.J.M."/>
            <person name="vanDerDrift C."/>
            <person name="Cirpus I."/>
            <person name="vanDePas-Schoonen K.T."/>
            <person name="Harhangi H.R."/>
            <person name="vanNiftrik L."/>
            <person name="Schmid M."/>
            <person name="Keltjens J."/>
            <person name="vanDeVossenberg J."/>
            <person name="Kartal B."/>
            <person name="Meier H."/>
            <person name="Frishman D."/>
            <person name="Huynen M.A."/>
            <person name="Mewes H."/>
            <person name="Weissenbach J."/>
            <person name="Jetten M.S.M."/>
            <person name="Wagner M."/>
            <person name="LePaslier D."/>
        </authorList>
    </citation>
    <scope>NUCLEOTIDE SEQUENCE</scope>
</reference>
<dbReference type="PROSITE" id="PS01102">
    <property type="entry name" value="ZF_DKSA_1"/>
    <property type="match status" value="1"/>
</dbReference>
<dbReference type="InterPro" id="IPR020458">
    <property type="entry name" value="Znf_DskA_TraR_CS"/>
</dbReference>
<sequence>MVCGIVLCQINFMEKEMKDEYAPYRKLLLSLREKLVGKVDYMQEETLKKSRQDASGDLSNVPIHMADVGTDNYERELMIELMQSGEDSVRSIDDALERIEEGTFGICEACEKKINRERLKAVPYASLCVNCQREEELGNI</sequence>
<proteinExistence type="predicted"/>
<dbReference type="PANTHER" id="PTHR33823:SF4">
    <property type="entry name" value="GENERAL STRESS PROTEIN 16O"/>
    <property type="match status" value="1"/>
</dbReference>
<dbReference type="PANTHER" id="PTHR33823">
    <property type="entry name" value="RNA POLYMERASE-BINDING TRANSCRIPTION FACTOR DKSA-RELATED"/>
    <property type="match status" value="1"/>
</dbReference>
<dbReference type="EMBL" id="CT573071">
    <property type="protein sequence ID" value="CAJ75099.1"/>
    <property type="molecule type" value="Genomic_DNA"/>
</dbReference>
<dbReference type="GO" id="GO:0008270">
    <property type="term" value="F:zinc ion binding"/>
    <property type="evidence" value="ECO:0007669"/>
    <property type="project" value="UniProtKB-KW"/>
</dbReference>
<reference evidence="6" key="2">
    <citation type="submission" date="2006-01" db="EMBL/GenBank/DDBJ databases">
        <authorList>
            <person name="Genoscope"/>
        </authorList>
    </citation>
    <scope>NUCLEOTIDE SEQUENCE</scope>
</reference>
<feature type="domain" description="Zinc finger DksA/TraR C4-type" evidence="5">
    <location>
        <begin position="102"/>
        <end position="136"/>
    </location>
</feature>
<accession>Q1Q506</accession>
<evidence type="ECO:0000256" key="4">
    <source>
        <dbReference type="PROSITE-ProRule" id="PRU00510"/>
    </source>
</evidence>
<name>Q1Q506_KUEST</name>
<evidence type="ECO:0000259" key="5">
    <source>
        <dbReference type="Pfam" id="PF01258"/>
    </source>
</evidence>
<dbReference type="Pfam" id="PF01258">
    <property type="entry name" value="zf-dskA_traR"/>
    <property type="match status" value="1"/>
</dbReference>
<dbReference type="InterPro" id="IPR000962">
    <property type="entry name" value="Znf_DskA_TraR"/>
</dbReference>
<dbReference type="InterPro" id="IPR037187">
    <property type="entry name" value="DnaK_N"/>
</dbReference>
<dbReference type="Gene3D" id="1.20.120.910">
    <property type="entry name" value="DksA, coiled-coil domain"/>
    <property type="match status" value="1"/>
</dbReference>
<protein>
    <submittedName>
        <fullName evidence="6">Similar to DnaK suppressor protein</fullName>
    </submittedName>
</protein>
<dbReference type="SUPFAM" id="SSF57716">
    <property type="entry name" value="Glucocorticoid receptor-like (DNA-binding domain)"/>
    <property type="match status" value="1"/>
</dbReference>
<evidence type="ECO:0000256" key="2">
    <source>
        <dbReference type="ARBA" id="ARBA00022771"/>
    </source>
</evidence>
<feature type="zinc finger region" description="dksA C4-type" evidence="4">
    <location>
        <begin position="107"/>
        <end position="131"/>
    </location>
</feature>
<keyword evidence="3" id="KW-0862">Zinc</keyword>